<evidence type="ECO:0000313" key="1">
    <source>
        <dbReference type="EMBL" id="DAE04362.1"/>
    </source>
</evidence>
<protein>
    <submittedName>
        <fullName evidence="1">Uncharacterized protein</fullName>
    </submittedName>
</protein>
<dbReference type="EMBL" id="BK015386">
    <property type="protein sequence ID" value="DAE04362.1"/>
    <property type="molecule type" value="Genomic_DNA"/>
</dbReference>
<proteinExistence type="predicted"/>
<organism evidence="1">
    <name type="scientific">Siphoviridae sp. ctc6d98</name>
    <dbReference type="NCBI Taxonomy" id="2825569"/>
    <lineage>
        <taxon>Viruses</taxon>
        <taxon>Duplodnaviria</taxon>
        <taxon>Heunggongvirae</taxon>
        <taxon>Uroviricota</taxon>
        <taxon>Caudoviricetes</taxon>
    </lineage>
</organism>
<name>A0A8S5PBL5_9CAUD</name>
<reference evidence="1" key="1">
    <citation type="journal article" date="2021" name="Proc. Natl. Acad. Sci. U.S.A.">
        <title>A Catalog of Tens of Thousands of Viruses from Human Metagenomes Reveals Hidden Associations with Chronic Diseases.</title>
        <authorList>
            <person name="Tisza M.J."/>
            <person name="Buck C.B."/>
        </authorList>
    </citation>
    <scope>NUCLEOTIDE SEQUENCE</scope>
    <source>
        <strain evidence="1">Ctc6d98</strain>
    </source>
</reference>
<sequence>MRTRDKRYKDYEITRENRDFLLALCRMEKPEVQGLLRQSCEESNDQIAELLYQNLSRGDSYDKIERIPYAQTDFYAYRKKALAIFRDKYIVWLGKGK</sequence>
<accession>A0A8S5PBL5</accession>